<dbReference type="AlphaFoldDB" id="A0A8T0GUZ7"/>
<dbReference type="GO" id="GO:0005886">
    <property type="term" value="C:plasma membrane"/>
    <property type="evidence" value="ECO:0007669"/>
    <property type="project" value="TreeGrafter"/>
</dbReference>
<feature type="domain" description="Late embryogenesis abundant protein LEA-2 subgroup" evidence="7">
    <location>
        <begin position="117"/>
        <end position="202"/>
    </location>
</feature>
<accession>A0A8T0GUZ7</accession>
<dbReference type="Proteomes" id="UP000822688">
    <property type="component" value="Chromosome 9"/>
</dbReference>
<keyword evidence="9" id="KW-1185">Reference proteome</keyword>
<organism evidence="8 9">
    <name type="scientific">Ceratodon purpureus</name>
    <name type="common">Fire moss</name>
    <name type="synonym">Dicranum purpureum</name>
    <dbReference type="NCBI Taxonomy" id="3225"/>
    <lineage>
        <taxon>Eukaryota</taxon>
        <taxon>Viridiplantae</taxon>
        <taxon>Streptophyta</taxon>
        <taxon>Embryophyta</taxon>
        <taxon>Bryophyta</taxon>
        <taxon>Bryophytina</taxon>
        <taxon>Bryopsida</taxon>
        <taxon>Dicranidae</taxon>
        <taxon>Pseudoditrichales</taxon>
        <taxon>Ditrichaceae</taxon>
        <taxon>Ceratodon</taxon>
    </lineage>
</organism>
<keyword evidence="4 6" id="KW-0472">Membrane</keyword>
<dbReference type="GO" id="GO:0098542">
    <property type="term" value="P:defense response to other organism"/>
    <property type="evidence" value="ECO:0007669"/>
    <property type="project" value="InterPro"/>
</dbReference>
<keyword evidence="2 6" id="KW-0812">Transmembrane</keyword>
<protein>
    <recommendedName>
        <fullName evidence="7">Late embryogenesis abundant protein LEA-2 subgroup domain-containing protein</fullName>
    </recommendedName>
</protein>
<evidence type="ECO:0000313" key="8">
    <source>
        <dbReference type="EMBL" id="KAG0561508.1"/>
    </source>
</evidence>
<dbReference type="PANTHER" id="PTHR31234:SF2">
    <property type="entry name" value="OS05G0199100 PROTEIN"/>
    <property type="match status" value="1"/>
</dbReference>
<dbReference type="InterPro" id="IPR044839">
    <property type="entry name" value="NDR1-like"/>
</dbReference>
<dbReference type="PANTHER" id="PTHR31234">
    <property type="entry name" value="LATE EMBRYOGENESIS ABUNDANT (LEA) HYDROXYPROLINE-RICH GLYCOPROTEIN FAMILY"/>
    <property type="match status" value="1"/>
</dbReference>
<evidence type="ECO:0000256" key="5">
    <source>
        <dbReference type="SAM" id="MobiDB-lite"/>
    </source>
</evidence>
<dbReference type="EMBL" id="CM026430">
    <property type="protein sequence ID" value="KAG0561507.1"/>
    <property type="molecule type" value="Genomic_DNA"/>
</dbReference>
<dbReference type="Gene3D" id="2.60.40.1820">
    <property type="match status" value="1"/>
</dbReference>
<evidence type="ECO:0000256" key="2">
    <source>
        <dbReference type="ARBA" id="ARBA00022692"/>
    </source>
</evidence>
<evidence type="ECO:0000256" key="6">
    <source>
        <dbReference type="SAM" id="Phobius"/>
    </source>
</evidence>
<name>A0A8T0GUZ7_CERPU</name>
<dbReference type="Pfam" id="PF03168">
    <property type="entry name" value="LEA_2"/>
    <property type="match status" value="1"/>
</dbReference>
<sequence length="249" mass="28263">MDEHQPIGDTPSPLKNHPNTSTKDFDNEPNLPPPATYNPHRQRPHRRRRAFFACCCLNFFIFLFTLGFTVFIHWLILQPQPGNYTLTDANLNLFNLTHNTNSSTPQYSLDADIDLKITFNNPNKNMGFNIKEINLQTFYNGEEIGEVALPPFHQPCRNATTVWGRVRITNHALLGTVGGGLQREIERSDITLHVVINAKVRGDEGWYASLHRYRGVHLTCSVNFMAPAWNNGTVLPGAMISKSCYVNRD</sequence>
<evidence type="ECO:0000259" key="7">
    <source>
        <dbReference type="Pfam" id="PF03168"/>
    </source>
</evidence>
<evidence type="ECO:0000256" key="4">
    <source>
        <dbReference type="ARBA" id="ARBA00023136"/>
    </source>
</evidence>
<dbReference type="EMBL" id="CM026430">
    <property type="protein sequence ID" value="KAG0561508.1"/>
    <property type="molecule type" value="Genomic_DNA"/>
</dbReference>
<feature type="region of interest" description="Disordered" evidence="5">
    <location>
        <begin position="1"/>
        <end position="42"/>
    </location>
</feature>
<evidence type="ECO:0000313" key="9">
    <source>
        <dbReference type="Proteomes" id="UP000822688"/>
    </source>
</evidence>
<evidence type="ECO:0000256" key="3">
    <source>
        <dbReference type="ARBA" id="ARBA00022989"/>
    </source>
</evidence>
<keyword evidence="3 6" id="KW-1133">Transmembrane helix</keyword>
<dbReference type="InterPro" id="IPR004864">
    <property type="entry name" value="LEA_2"/>
</dbReference>
<evidence type="ECO:0000256" key="1">
    <source>
        <dbReference type="ARBA" id="ARBA00004167"/>
    </source>
</evidence>
<reference evidence="8" key="1">
    <citation type="submission" date="2020-06" db="EMBL/GenBank/DDBJ databases">
        <title>WGS assembly of Ceratodon purpureus strain R40.</title>
        <authorList>
            <person name="Carey S.B."/>
            <person name="Jenkins J."/>
            <person name="Shu S."/>
            <person name="Lovell J.T."/>
            <person name="Sreedasyam A."/>
            <person name="Maumus F."/>
            <person name="Tiley G.P."/>
            <person name="Fernandez-Pozo N."/>
            <person name="Barry K."/>
            <person name="Chen C."/>
            <person name="Wang M."/>
            <person name="Lipzen A."/>
            <person name="Daum C."/>
            <person name="Saski C.A."/>
            <person name="Payton A.C."/>
            <person name="Mcbreen J.C."/>
            <person name="Conrad R.E."/>
            <person name="Kollar L.M."/>
            <person name="Olsson S."/>
            <person name="Huttunen S."/>
            <person name="Landis J.B."/>
            <person name="Wickett N.J."/>
            <person name="Johnson M.G."/>
            <person name="Rensing S.A."/>
            <person name="Grimwood J."/>
            <person name="Schmutz J."/>
            <person name="Mcdaniel S.F."/>
        </authorList>
    </citation>
    <scope>NUCLEOTIDE SEQUENCE</scope>
    <source>
        <strain evidence="8">R40</strain>
    </source>
</reference>
<comment type="subcellular location">
    <subcellularLocation>
        <location evidence="1">Membrane</location>
        <topology evidence="1">Single-pass membrane protein</topology>
    </subcellularLocation>
</comment>
<proteinExistence type="predicted"/>
<comment type="caution">
    <text evidence="8">The sequence shown here is derived from an EMBL/GenBank/DDBJ whole genome shotgun (WGS) entry which is preliminary data.</text>
</comment>
<feature type="transmembrane region" description="Helical" evidence="6">
    <location>
        <begin position="50"/>
        <end position="76"/>
    </location>
</feature>
<gene>
    <name evidence="8" type="ORF">KC19_9G069900</name>
</gene>